<name>A0AAV6IH00_9ERIC</name>
<evidence type="ECO:0000313" key="3">
    <source>
        <dbReference type="EMBL" id="KAG5527826.1"/>
    </source>
</evidence>
<organism evidence="3 4">
    <name type="scientific">Rhododendron griersonianum</name>
    <dbReference type="NCBI Taxonomy" id="479676"/>
    <lineage>
        <taxon>Eukaryota</taxon>
        <taxon>Viridiplantae</taxon>
        <taxon>Streptophyta</taxon>
        <taxon>Embryophyta</taxon>
        <taxon>Tracheophyta</taxon>
        <taxon>Spermatophyta</taxon>
        <taxon>Magnoliopsida</taxon>
        <taxon>eudicotyledons</taxon>
        <taxon>Gunneridae</taxon>
        <taxon>Pentapetalae</taxon>
        <taxon>asterids</taxon>
        <taxon>Ericales</taxon>
        <taxon>Ericaceae</taxon>
        <taxon>Ericoideae</taxon>
        <taxon>Rhodoreae</taxon>
        <taxon>Rhododendron</taxon>
    </lineage>
</organism>
<evidence type="ECO:0000313" key="4">
    <source>
        <dbReference type="Proteomes" id="UP000823749"/>
    </source>
</evidence>
<dbReference type="Gene3D" id="2.130.10.30">
    <property type="entry name" value="Regulator of chromosome condensation 1/beta-lactamase-inhibitor protein II"/>
    <property type="match status" value="1"/>
</dbReference>
<evidence type="ECO:0000256" key="2">
    <source>
        <dbReference type="PROSITE-ProRule" id="PRU00235"/>
    </source>
</evidence>
<dbReference type="InterPro" id="IPR000408">
    <property type="entry name" value="Reg_chr_condens"/>
</dbReference>
<accession>A0AAV6IH00</accession>
<dbReference type="Pfam" id="PF00415">
    <property type="entry name" value="RCC1"/>
    <property type="match status" value="2"/>
</dbReference>
<dbReference type="PANTHER" id="PTHR22870">
    <property type="entry name" value="REGULATOR OF CHROMOSOME CONDENSATION"/>
    <property type="match status" value="1"/>
</dbReference>
<dbReference type="InterPro" id="IPR051210">
    <property type="entry name" value="Ub_ligase/GEF_domain"/>
</dbReference>
<proteinExistence type="predicted"/>
<sequence>MTLLRKFELESERHTQFSTEPFVLNFAPEVGVWFLLNLAPGHSMSSPLPEFLWLILLLEDGILLALTNDGEVYGWGRGEHGRLGFGNDKSSIMVPQGSTSRRGRYYSEIGFAAVSCGGTHSVAFMRDGRMFSFGRGDHGTSGHPSEVPINLPPPKNLSGGEADGRWCAELVACGGRHTLAIVEWHSDES</sequence>
<gene>
    <name evidence="3" type="ORF">RHGRI_028686</name>
</gene>
<dbReference type="EMBL" id="JACTNZ010000010">
    <property type="protein sequence ID" value="KAG5527826.1"/>
    <property type="molecule type" value="Genomic_DNA"/>
</dbReference>
<dbReference type="Proteomes" id="UP000823749">
    <property type="component" value="Chromosome 10"/>
</dbReference>
<reference evidence="3" key="1">
    <citation type="submission" date="2020-08" db="EMBL/GenBank/DDBJ databases">
        <title>Plant Genome Project.</title>
        <authorList>
            <person name="Zhang R.-G."/>
        </authorList>
    </citation>
    <scope>NUCLEOTIDE SEQUENCE</scope>
    <source>
        <strain evidence="3">WSP0</strain>
        <tissue evidence="3">Leaf</tissue>
    </source>
</reference>
<comment type="caution">
    <text evidence="3">The sequence shown here is derived from an EMBL/GenBank/DDBJ whole genome shotgun (WGS) entry which is preliminary data.</text>
</comment>
<dbReference type="SUPFAM" id="SSF50985">
    <property type="entry name" value="RCC1/BLIP-II"/>
    <property type="match status" value="1"/>
</dbReference>
<dbReference type="PRINTS" id="PR00633">
    <property type="entry name" value="RCCNDNSATION"/>
</dbReference>
<keyword evidence="1" id="KW-0677">Repeat</keyword>
<dbReference type="InterPro" id="IPR009091">
    <property type="entry name" value="RCC1/BLIP-II"/>
</dbReference>
<dbReference type="PROSITE" id="PS50012">
    <property type="entry name" value="RCC1_3"/>
    <property type="match status" value="2"/>
</dbReference>
<protein>
    <submittedName>
        <fullName evidence="3">Uncharacterized protein</fullName>
    </submittedName>
</protein>
<feature type="repeat" description="RCC1" evidence="2">
    <location>
        <begin position="70"/>
        <end position="127"/>
    </location>
</feature>
<feature type="repeat" description="RCC1" evidence="2">
    <location>
        <begin position="128"/>
        <end position="184"/>
    </location>
</feature>
<dbReference type="PROSITE" id="PS00626">
    <property type="entry name" value="RCC1_2"/>
    <property type="match status" value="1"/>
</dbReference>
<dbReference type="PANTHER" id="PTHR22870:SF408">
    <property type="entry name" value="OS09G0560450 PROTEIN"/>
    <property type="match status" value="1"/>
</dbReference>
<keyword evidence="4" id="KW-1185">Reference proteome</keyword>
<evidence type="ECO:0000256" key="1">
    <source>
        <dbReference type="ARBA" id="ARBA00022737"/>
    </source>
</evidence>
<dbReference type="AlphaFoldDB" id="A0AAV6IH00"/>